<evidence type="ECO:0000256" key="1">
    <source>
        <dbReference type="SAM" id="Phobius"/>
    </source>
</evidence>
<feature type="transmembrane region" description="Helical" evidence="1">
    <location>
        <begin position="87"/>
        <end position="105"/>
    </location>
</feature>
<dbReference type="PANTHER" id="PTHR22911">
    <property type="entry name" value="ACYL-MALONYL CONDENSING ENZYME-RELATED"/>
    <property type="match status" value="1"/>
</dbReference>
<evidence type="ECO:0000313" key="4">
    <source>
        <dbReference type="Proteomes" id="UP000005019"/>
    </source>
</evidence>
<keyword evidence="1" id="KW-0472">Membrane</keyword>
<feature type="transmembrane region" description="Helical" evidence="1">
    <location>
        <begin position="64"/>
        <end position="81"/>
    </location>
</feature>
<feature type="transmembrane region" description="Helical" evidence="1">
    <location>
        <begin position="167"/>
        <end position="186"/>
    </location>
</feature>
<name>F5R8Z6_METUF</name>
<gene>
    <name evidence="3" type="ORF">METUNv1_00798</name>
</gene>
<feature type="transmembrane region" description="Helical" evidence="1">
    <location>
        <begin position="112"/>
        <end position="128"/>
    </location>
</feature>
<dbReference type="Pfam" id="PF00892">
    <property type="entry name" value="EamA"/>
    <property type="match status" value="2"/>
</dbReference>
<feature type="domain" description="EamA" evidence="2">
    <location>
        <begin position="1"/>
        <end position="128"/>
    </location>
</feature>
<proteinExistence type="predicted"/>
<keyword evidence="1" id="KW-0812">Transmembrane</keyword>
<feature type="transmembrane region" description="Helical" evidence="1">
    <location>
        <begin position="198"/>
        <end position="215"/>
    </location>
</feature>
<keyword evidence="4" id="KW-1185">Reference proteome</keyword>
<dbReference type="InterPro" id="IPR037185">
    <property type="entry name" value="EmrE-like"/>
</dbReference>
<evidence type="ECO:0000259" key="2">
    <source>
        <dbReference type="Pfam" id="PF00892"/>
    </source>
</evidence>
<feature type="transmembrane region" description="Helical" evidence="1">
    <location>
        <begin position="227"/>
        <end position="246"/>
    </location>
</feature>
<comment type="caution">
    <text evidence="3">The sequence shown here is derived from an EMBL/GenBank/DDBJ whole genome shotgun (WGS) entry which is preliminary data.</text>
</comment>
<dbReference type="SUPFAM" id="SSF103481">
    <property type="entry name" value="Multidrug resistance efflux transporter EmrE"/>
    <property type="match status" value="2"/>
</dbReference>
<dbReference type="EMBL" id="AFHG01000030">
    <property type="protein sequence ID" value="EGK72963.1"/>
    <property type="molecule type" value="Genomic_DNA"/>
</dbReference>
<dbReference type="eggNOG" id="COG0697">
    <property type="taxonomic scope" value="Bacteria"/>
</dbReference>
<protein>
    <recommendedName>
        <fullName evidence="2">EamA domain-containing protein</fullName>
    </recommendedName>
</protein>
<sequence>MLAALFCFAVLDTTGKYLSQRYPVGMLVWARYLVPAIVLGAVLWPRMRRNLLVTPRWRLQIFRAALLAGVSFLIMGGLQRIPMAEGTSLFFITPLIVTLLAGPVLGERITAANWLLAVFGFSGVLLIARPDGHLPLLPVLMLLGGSLLYALYQLATRMLAPTERPLTTLYYTALVGATLSTLALPASAHGSMPGWRDGLLVISLGVSGMAGHFLLIRAMAFAPASVLSPLIYVQLVWATLMGWWVFGDLPGPSAVGGAALIVSCGLASAWLAHRR</sequence>
<dbReference type="GO" id="GO:0016020">
    <property type="term" value="C:membrane"/>
    <property type="evidence" value="ECO:0007669"/>
    <property type="project" value="InterPro"/>
</dbReference>
<dbReference type="STRING" id="1000565.METUNv1_00798"/>
<reference evidence="3 4" key="1">
    <citation type="journal article" date="2011" name="J. Bacteriol.">
        <title>Genome sequence of Methyloversatilis universalis FAM5T, a methylotrophic representative of the order Rhodocyclales.</title>
        <authorList>
            <person name="Kittichotirat W."/>
            <person name="Good N.M."/>
            <person name="Hall R."/>
            <person name="Bringel F."/>
            <person name="Lajus A."/>
            <person name="Medigue C."/>
            <person name="Smalley N.E."/>
            <person name="Beck D."/>
            <person name="Bumgarner R."/>
            <person name="Vuilleumier S."/>
            <person name="Kalyuzhnaya M.G."/>
        </authorList>
    </citation>
    <scope>NUCLEOTIDE SEQUENCE [LARGE SCALE GENOMIC DNA]</scope>
    <source>
        <strain evidence="4">ATCC BAA-1314 / JCM 13912 / FAM5</strain>
    </source>
</reference>
<dbReference type="PANTHER" id="PTHR22911:SF103">
    <property type="entry name" value="BLR2811 PROTEIN"/>
    <property type="match status" value="1"/>
</dbReference>
<feature type="domain" description="EamA" evidence="2">
    <location>
        <begin position="138"/>
        <end position="262"/>
    </location>
</feature>
<keyword evidence="1" id="KW-1133">Transmembrane helix</keyword>
<feature type="transmembrane region" description="Helical" evidence="1">
    <location>
        <begin position="252"/>
        <end position="272"/>
    </location>
</feature>
<feature type="transmembrane region" description="Helical" evidence="1">
    <location>
        <begin position="134"/>
        <end position="155"/>
    </location>
</feature>
<accession>F5R8Z6</accession>
<dbReference type="OrthoDB" id="8584557at2"/>
<organism evidence="3 4">
    <name type="scientific">Methyloversatilis universalis (strain ATCC BAA-1314 / DSM 25237 / JCM 13912 / CCUG 52030 / FAM5)</name>
    <dbReference type="NCBI Taxonomy" id="1000565"/>
    <lineage>
        <taxon>Bacteria</taxon>
        <taxon>Pseudomonadati</taxon>
        <taxon>Pseudomonadota</taxon>
        <taxon>Betaproteobacteria</taxon>
        <taxon>Nitrosomonadales</taxon>
        <taxon>Sterolibacteriaceae</taxon>
        <taxon>Methyloversatilis</taxon>
    </lineage>
</organism>
<dbReference type="AlphaFoldDB" id="F5R8Z6"/>
<feature type="transmembrane region" description="Helical" evidence="1">
    <location>
        <begin position="25"/>
        <end position="44"/>
    </location>
</feature>
<dbReference type="InterPro" id="IPR000620">
    <property type="entry name" value="EamA_dom"/>
</dbReference>
<evidence type="ECO:0000313" key="3">
    <source>
        <dbReference type="EMBL" id="EGK72963.1"/>
    </source>
</evidence>
<dbReference type="Proteomes" id="UP000005019">
    <property type="component" value="Unassembled WGS sequence"/>
</dbReference>